<evidence type="ECO:0000256" key="7">
    <source>
        <dbReference type="SAM" id="Phobius"/>
    </source>
</evidence>
<feature type="transmembrane region" description="Helical" evidence="7">
    <location>
        <begin position="359"/>
        <end position="380"/>
    </location>
</feature>
<feature type="transmembrane region" description="Helical" evidence="7">
    <location>
        <begin position="432"/>
        <end position="450"/>
    </location>
</feature>
<feature type="transmembrane region" description="Helical" evidence="7">
    <location>
        <begin position="75"/>
        <end position="95"/>
    </location>
</feature>
<dbReference type="NCBIfam" id="TIGR00360">
    <property type="entry name" value="ComEC_N-term"/>
    <property type="match status" value="1"/>
</dbReference>
<evidence type="ECO:0000256" key="6">
    <source>
        <dbReference type="SAM" id="MobiDB-lite"/>
    </source>
</evidence>
<gene>
    <name evidence="9" type="ORF">AEAE_0347</name>
</gene>
<evidence type="ECO:0000256" key="3">
    <source>
        <dbReference type="ARBA" id="ARBA00022692"/>
    </source>
</evidence>
<dbReference type="PANTHER" id="PTHR30619">
    <property type="entry name" value="DNA INTERNALIZATION/COMPETENCE PROTEIN COMEC/REC2"/>
    <property type="match status" value="1"/>
</dbReference>
<dbReference type="InterPro" id="IPR052159">
    <property type="entry name" value="Competence_DNA_uptake"/>
</dbReference>
<keyword evidence="2" id="KW-1003">Cell membrane</keyword>
<dbReference type="OrthoDB" id="7177610at2"/>
<dbReference type="InterPro" id="IPR004477">
    <property type="entry name" value="ComEC_N"/>
</dbReference>
<proteinExistence type="predicted"/>
<keyword evidence="5 7" id="KW-0472">Membrane</keyword>
<dbReference type="PANTHER" id="PTHR30619:SF7">
    <property type="entry name" value="BETA-LACTAMASE DOMAIN PROTEIN"/>
    <property type="match status" value="1"/>
</dbReference>
<feature type="compositionally biased region" description="Low complexity" evidence="6">
    <location>
        <begin position="231"/>
        <end position="256"/>
    </location>
</feature>
<reference evidence="9 10" key="1">
    <citation type="journal article" date="2017" name="BMC Genomics">
        <title>Comparative genomic and phylogenomic analyses of the Bifidobacteriaceae family.</title>
        <authorList>
            <person name="Lugli G.A."/>
            <person name="Milani C."/>
            <person name="Turroni F."/>
            <person name="Duranti S."/>
            <person name="Mancabelli L."/>
            <person name="Mangifesta M."/>
            <person name="Ferrario C."/>
            <person name="Modesto M."/>
            <person name="Mattarelli P."/>
            <person name="Jiri K."/>
            <person name="van Sinderen D."/>
            <person name="Ventura M."/>
        </authorList>
    </citation>
    <scope>NUCLEOTIDE SEQUENCE [LARGE SCALE GENOMIC DNA]</scope>
    <source>
        <strain evidence="9 10">LMG 21773</strain>
    </source>
</reference>
<comment type="subcellular location">
    <subcellularLocation>
        <location evidence="1">Cell membrane</location>
        <topology evidence="1">Multi-pass membrane protein</topology>
    </subcellularLocation>
</comment>
<keyword evidence="10" id="KW-1185">Reference proteome</keyword>
<protein>
    <submittedName>
        <fullName evidence="9">Competence protein</fullName>
    </submittedName>
</protein>
<sequence length="562" mass="60572">MSCVNENGSRDYRLLPPALALWLVAALRLSHILSLKFGLLIALSFLLIPVALEIIRTRYSHSTPFTAWFTHMLSSQLAVTALALVIMLISCEVLLMNQRSDPLIQLVASSSQQASHHTVQQTAHNSWRYSAQFATQRKKASTAREPVRITFELTTPALATAKKGFDCYADARALSLQRAQIVTASSARIRIFATGALCQAGVAQVWSMPVKLSLPQYGNQDAWAMKKEAKTSASTAQGSSSENSSASSSTGSFAGSATQPLSYRVRAAPAFRTRIASLRTAFLRQTRKLPPTQAILVPGVTMGISGADVLSSHHADLHEREEELSQWFREAGIIHLLAVSGGHLALIREWAKRRLACSRLWASMKVMISLALVLACASLLFPSDSLLRAVVMACFTSVALLRGRPAQSLSALCWSVMGVLICAPYLALSVGFAFSCAAVGGIILLAHHWAQLMSKTWLLRALGFSAKSREKLGESLALTMSAQVAILPVQMLMLGQMGSSMLVAVLANFLVTPVVSVATIAGLLSLLTSWLLPWLGFAFAAVSGVCCEVMAWVAHFAVSLPH</sequence>
<evidence type="ECO:0000259" key="8">
    <source>
        <dbReference type="Pfam" id="PF03772"/>
    </source>
</evidence>
<comment type="caution">
    <text evidence="9">The sequence shown here is derived from an EMBL/GenBank/DDBJ whole genome shotgun (WGS) entry which is preliminary data.</text>
</comment>
<dbReference type="RefSeq" id="WP_094689464.1">
    <property type="nucleotide sequence ID" value="NZ_JACBYZ010000001.1"/>
</dbReference>
<dbReference type="Pfam" id="PF03772">
    <property type="entry name" value="Competence"/>
    <property type="match status" value="1"/>
</dbReference>
<dbReference type="GO" id="GO:0005886">
    <property type="term" value="C:plasma membrane"/>
    <property type="evidence" value="ECO:0007669"/>
    <property type="project" value="UniProtKB-SubCell"/>
</dbReference>
<evidence type="ECO:0000256" key="2">
    <source>
        <dbReference type="ARBA" id="ARBA00022475"/>
    </source>
</evidence>
<evidence type="ECO:0000313" key="10">
    <source>
        <dbReference type="Proteomes" id="UP000228976"/>
    </source>
</evidence>
<feature type="transmembrane region" description="Helical" evidence="7">
    <location>
        <begin position="534"/>
        <end position="558"/>
    </location>
</feature>
<evidence type="ECO:0000256" key="4">
    <source>
        <dbReference type="ARBA" id="ARBA00022989"/>
    </source>
</evidence>
<feature type="transmembrane region" description="Helical" evidence="7">
    <location>
        <begin position="37"/>
        <end position="55"/>
    </location>
</feature>
<feature type="domain" description="ComEC/Rec2-related protein" evidence="8">
    <location>
        <begin position="321"/>
        <end position="561"/>
    </location>
</feature>
<dbReference type="AlphaFoldDB" id="A0A261F9M0"/>
<feature type="transmembrane region" description="Helical" evidence="7">
    <location>
        <begin position="501"/>
        <end position="527"/>
    </location>
</feature>
<dbReference type="Proteomes" id="UP000228976">
    <property type="component" value="Unassembled WGS sequence"/>
</dbReference>
<evidence type="ECO:0000256" key="1">
    <source>
        <dbReference type="ARBA" id="ARBA00004651"/>
    </source>
</evidence>
<dbReference type="EMBL" id="MWWU01000002">
    <property type="protein sequence ID" value="OZG55859.1"/>
    <property type="molecule type" value="Genomic_DNA"/>
</dbReference>
<evidence type="ECO:0000256" key="5">
    <source>
        <dbReference type="ARBA" id="ARBA00023136"/>
    </source>
</evidence>
<evidence type="ECO:0000313" key="9">
    <source>
        <dbReference type="EMBL" id="OZG55859.1"/>
    </source>
</evidence>
<feature type="region of interest" description="Disordered" evidence="6">
    <location>
        <begin position="228"/>
        <end position="256"/>
    </location>
</feature>
<accession>A0A261F9M0</accession>
<keyword evidence="3 7" id="KW-0812">Transmembrane</keyword>
<name>A0A261F9M0_9BIFI</name>
<keyword evidence="4 7" id="KW-1133">Transmembrane helix</keyword>
<organism evidence="9 10">
    <name type="scientific">Aeriscardovia aeriphila</name>
    <dbReference type="NCBI Taxonomy" id="218139"/>
    <lineage>
        <taxon>Bacteria</taxon>
        <taxon>Bacillati</taxon>
        <taxon>Actinomycetota</taxon>
        <taxon>Actinomycetes</taxon>
        <taxon>Bifidobacteriales</taxon>
        <taxon>Bifidobacteriaceae</taxon>
        <taxon>Aeriscardovia</taxon>
    </lineage>
</organism>